<sequence length="209" mass="24900">MQTDLLKKKDKRGREYSVRTDRRRFFYPDEWKKFLNSLRYGHQALFDFMINTGCRIDEALHTRPCDFEFKRNNVRLWKTKTKAVKGEKQGKPRTISLSSKFSRRMKTHCNKFGNEDFIFKGSIQSVNQLMKRTLERIGIIDPYNFSSHNIRKTHGMYLKALGIDIGEICTRLGHDYDTYINHYGSADVFSEKDMRGIRDLFDNLYSRQR</sequence>
<dbReference type="PROSITE" id="PS51898">
    <property type="entry name" value="TYR_RECOMBINASE"/>
    <property type="match status" value="1"/>
</dbReference>
<organism evidence="3">
    <name type="scientific">marine sediment metagenome</name>
    <dbReference type="NCBI Taxonomy" id="412755"/>
    <lineage>
        <taxon>unclassified sequences</taxon>
        <taxon>metagenomes</taxon>
        <taxon>ecological metagenomes</taxon>
    </lineage>
</organism>
<gene>
    <name evidence="3" type="ORF">LCGC14_2965370</name>
</gene>
<feature type="domain" description="Tyr recombinase" evidence="2">
    <location>
        <begin position="21"/>
        <end position="199"/>
    </location>
</feature>
<dbReference type="GO" id="GO:0006310">
    <property type="term" value="P:DNA recombination"/>
    <property type="evidence" value="ECO:0007669"/>
    <property type="project" value="UniProtKB-KW"/>
</dbReference>
<keyword evidence="1" id="KW-0233">DNA recombination</keyword>
<evidence type="ECO:0000256" key="1">
    <source>
        <dbReference type="ARBA" id="ARBA00023172"/>
    </source>
</evidence>
<dbReference type="GO" id="GO:0003677">
    <property type="term" value="F:DNA binding"/>
    <property type="evidence" value="ECO:0007669"/>
    <property type="project" value="InterPro"/>
</dbReference>
<dbReference type="PANTHER" id="PTHR30349:SF64">
    <property type="entry name" value="PROPHAGE INTEGRASE INTD-RELATED"/>
    <property type="match status" value="1"/>
</dbReference>
<dbReference type="InterPro" id="IPR002104">
    <property type="entry name" value="Integrase_catalytic"/>
</dbReference>
<feature type="non-terminal residue" evidence="3">
    <location>
        <position position="209"/>
    </location>
</feature>
<evidence type="ECO:0000259" key="2">
    <source>
        <dbReference type="PROSITE" id="PS51898"/>
    </source>
</evidence>
<dbReference type="Gene3D" id="1.10.443.10">
    <property type="entry name" value="Intergrase catalytic core"/>
    <property type="match status" value="1"/>
</dbReference>
<dbReference type="EMBL" id="LAZR01060134">
    <property type="protein sequence ID" value="KKK66315.1"/>
    <property type="molecule type" value="Genomic_DNA"/>
</dbReference>
<accession>A0A0F8XYF2</accession>
<evidence type="ECO:0000313" key="3">
    <source>
        <dbReference type="EMBL" id="KKK66315.1"/>
    </source>
</evidence>
<dbReference type="InterPro" id="IPR011010">
    <property type="entry name" value="DNA_brk_join_enz"/>
</dbReference>
<dbReference type="Pfam" id="PF00589">
    <property type="entry name" value="Phage_integrase"/>
    <property type="match status" value="1"/>
</dbReference>
<comment type="caution">
    <text evidence="3">The sequence shown here is derived from an EMBL/GenBank/DDBJ whole genome shotgun (WGS) entry which is preliminary data.</text>
</comment>
<dbReference type="PANTHER" id="PTHR30349">
    <property type="entry name" value="PHAGE INTEGRASE-RELATED"/>
    <property type="match status" value="1"/>
</dbReference>
<dbReference type="GO" id="GO:0015074">
    <property type="term" value="P:DNA integration"/>
    <property type="evidence" value="ECO:0007669"/>
    <property type="project" value="InterPro"/>
</dbReference>
<dbReference type="AlphaFoldDB" id="A0A0F8XYF2"/>
<dbReference type="SUPFAM" id="SSF56349">
    <property type="entry name" value="DNA breaking-rejoining enzymes"/>
    <property type="match status" value="1"/>
</dbReference>
<protein>
    <recommendedName>
        <fullName evidence="2">Tyr recombinase domain-containing protein</fullName>
    </recommendedName>
</protein>
<reference evidence="3" key="1">
    <citation type="journal article" date="2015" name="Nature">
        <title>Complex archaea that bridge the gap between prokaryotes and eukaryotes.</title>
        <authorList>
            <person name="Spang A."/>
            <person name="Saw J.H."/>
            <person name="Jorgensen S.L."/>
            <person name="Zaremba-Niedzwiedzka K."/>
            <person name="Martijn J."/>
            <person name="Lind A.E."/>
            <person name="van Eijk R."/>
            <person name="Schleper C."/>
            <person name="Guy L."/>
            <person name="Ettema T.J."/>
        </authorList>
    </citation>
    <scope>NUCLEOTIDE SEQUENCE</scope>
</reference>
<name>A0A0F8XYF2_9ZZZZ</name>
<dbReference type="InterPro" id="IPR050090">
    <property type="entry name" value="Tyrosine_recombinase_XerCD"/>
</dbReference>
<proteinExistence type="predicted"/>
<dbReference type="InterPro" id="IPR013762">
    <property type="entry name" value="Integrase-like_cat_sf"/>
</dbReference>